<reference evidence="3" key="1">
    <citation type="submission" date="2021-01" db="EMBL/GenBank/DDBJ databases">
        <title>Marivirga aurantiaca sp. nov., isolated from intertidal surface sediments.</title>
        <authorList>
            <person name="Zhang M."/>
        </authorList>
    </citation>
    <scope>NUCLEOTIDE SEQUENCE</scope>
    <source>
        <strain evidence="3">S37H4</strain>
    </source>
</reference>
<name>A0A934X014_9BACT</name>
<evidence type="ECO:0000256" key="1">
    <source>
        <dbReference type="SAM" id="SignalP"/>
    </source>
</evidence>
<feature type="signal peptide" evidence="1">
    <location>
        <begin position="1"/>
        <end position="22"/>
    </location>
</feature>
<dbReference type="RefSeq" id="WP_201432046.1">
    <property type="nucleotide sequence ID" value="NZ_JAEQBW010000007.1"/>
</dbReference>
<keyword evidence="4" id="KW-1185">Reference proteome</keyword>
<feature type="chain" id="PRO_5037496311" evidence="1">
    <location>
        <begin position="23"/>
        <end position="219"/>
    </location>
</feature>
<dbReference type="Proteomes" id="UP000611723">
    <property type="component" value="Unassembled WGS sequence"/>
</dbReference>
<dbReference type="InterPro" id="IPR025665">
    <property type="entry name" value="Beta-barrel_OMP_2"/>
</dbReference>
<accession>A0A934X014</accession>
<dbReference type="Pfam" id="PF13568">
    <property type="entry name" value="OMP_b-brl_2"/>
    <property type="match status" value="1"/>
</dbReference>
<gene>
    <name evidence="3" type="ORF">JKA74_15095</name>
</gene>
<evidence type="ECO:0000259" key="2">
    <source>
        <dbReference type="Pfam" id="PF13568"/>
    </source>
</evidence>
<dbReference type="AlphaFoldDB" id="A0A934X014"/>
<organism evidence="3 4">
    <name type="scientific">Marivirga aurantiaca</name>
    <dbReference type="NCBI Taxonomy" id="2802615"/>
    <lineage>
        <taxon>Bacteria</taxon>
        <taxon>Pseudomonadati</taxon>
        <taxon>Bacteroidota</taxon>
        <taxon>Cytophagia</taxon>
        <taxon>Cytophagales</taxon>
        <taxon>Marivirgaceae</taxon>
        <taxon>Marivirga</taxon>
    </lineage>
</organism>
<feature type="domain" description="Outer membrane protein beta-barrel" evidence="2">
    <location>
        <begin position="21"/>
        <end position="192"/>
    </location>
</feature>
<evidence type="ECO:0000313" key="4">
    <source>
        <dbReference type="Proteomes" id="UP000611723"/>
    </source>
</evidence>
<comment type="caution">
    <text evidence="3">The sequence shown here is derived from an EMBL/GenBank/DDBJ whole genome shotgun (WGS) entry which is preliminary data.</text>
</comment>
<protein>
    <submittedName>
        <fullName evidence="3">PorT family protein</fullName>
    </submittedName>
</protein>
<keyword evidence="1" id="KW-0732">Signal</keyword>
<evidence type="ECO:0000313" key="3">
    <source>
        <dbReference type="EMBL" id="MBK6266369.1"/>
    </source>
</evidence>
<sequence length="219" mass="23811">MKFKIIVLSLSIVLIGLHSAQAQTSFGIVGGVNFQNLNGTDSDGDKLDNDLIVGFHAGVNLLIPVAPDFYFSPGLLFSVKGASDEAIGIVGSYRINYLELPLNLVYKAKVGNGHILLGFGPYVGYAVGGKAKFEGDNDSYERDIVFQNTIESGDDPEFYLKRFDAGANIFFGYELEAGLFLQLNTQLGLLNIHPEDKRVNDDESVVKNTGFGISVGFRF</sequence>
<dbReference type="EMBL" id="JAEQBW010000007">
    <property type="protein sequence ID" value="MBK6266369.1"/>
    <property type="molecule type" value="Genomic_DNA"/>
</dbReference>
<proteinExistence type="predicted"/>